<dbReference type="GO" id="GO:0006633">
    <property type="term" value="P:fatty acid biosynthetic process"/>
    <property type="evidence" value="ECO:0007669"/>
    <property type="project" value="TreeGrafter"/>
</dbReference>
<dbReference type="Gene3D" id="3.30.300.30">
    <property type="match status" value="1"/>
</dbReference>
<dbReference type="InterPro" id="IPR001227">
    <property type="entry name" value="Ac_transferase_dom_sf"/>
</dbReference>
<dbReference type="InterPro" id="IPR050091">
    <property type="entry name" value="PKS_NRPS_Biosynth_Enz"/>
</dbReference>
<dbReference type="SMART" id="SM00822">
    <property type="entry name" value="PKS_KR"/>
    <property type="match status" value="1"/>
</dbReference>
<dbReference type="Pfam" id="PF00975">
    <property type="entry name" value="Thioesterase"/>
    <property type="match status" value="1"/>
</dbReference>
<dbReference type="OrthoDB" id="184565at2759"/>
<dbReference type="Pfam" id="PF08659">
    <property type="entry name" value="KR"/>
    <property type="match status" value="1"/>
</dbReference>
<organism evidence="6 7">
    <name type="scientific">Pelagomonas calceolata</name>
    <dbReference type="NCBI Taxonomy" id="35677"/>
    <lineage>
        <taxon>Eukaryota</taxon>
        <taxon>Sar</taxon>
        <taxon>Stramenopiles</taxon>
        <taxon>Ochrophyta</taxon>
        <taxon>Pelagophyceae</taxon>
        <taxon>Pelagomonadales</taxon>
        <taxon>Pelagomonadaceae</taxon>
        <taxon>Pelagomonas</taxon>
    </lineage>
</organism>
<dbReference type="SMART" id="SM00825">
    <property type="entry name" value="PKS_KS"/>
    <property type="match status" value="1"/>
</dbReference>
<keyword evidence="7" id="KW-1185">Reference proteome</keyword>
<dbReference type="InterPro" id="IPR009081">
    <property type="entry name" value="PP-bd_ACP"/>
</dbReference>
<reference evidence="6" key="1">
    <citation type="submission" date="2021-11" db="EMBL/GenBank/DDBJ databases">
        <authorList>
            <consortium name="Genoscope - CEA"/>
            <person name="William W."/>
        </authorList>
    </citation>
    <scope>NUCLEOTIDE SEQUENCE</scope>
</reference>
<dbReference type="InterPro" id="IPR014031">
    <property type="entry name" value="Ketoacyl_synth_C"/>
</dbReference>
<dbReference type="InterPro" id="IPR042099">
    <property type="entry name" value="ANL_N_sf"/>
</dbReference>
<dbReference type="Pfam" id="PF00501">
    <property type="entry name" value="AMP-binding"/>
    <property type="match status" value="1"/>
</dbReference>
<dbReference type="Pfam" id="PF00109">
    <property type="entry name" value="ketoacyl-synt"/>
    <property type="match status" value="1"/>
</dbReference>
<evidence type="ECO:0000256" key="1">
    <source>
        <dbReference type="ARBA" id="ARBA00022450"/>
    </source>
</evidence>
<dbReference type="SUPFAM" id="SSF56801">
    <property type="entry name" value="Acetyl-CoA synthetase-like"/>
    <property type="match status" value="1"/>
</dbReference>
<evidence type="ECO:0000259" key="5">
    <source>
        <dbReference type="PROSITE" id="PS52004"/>
    </source>
</evidence>
<dbReference type="SUPFAM" id="SSF52151">
    <property type="entry name" value="FabD/lysophospholipase-like"/>
    <property type="match status" value="1"/>
</dbReference>
<dbReference type="SUPFAM" id="SSF53474">
    <property type="entry name" value="alpha/beta-Hydrolases"/>
    <property type="match status" value="2"/>
</dbReference>
<dbReference type="SMART" id="SM00823">
    <property type="entry name" value="PKS_PP"/>
    <property type="match status" value="1"/>
</dbReference>
<dbReference type="SUPFAM" id="SSF47336">
    <property type="entry name" value="ACP-like"/>
    <property type="match status" value="1"/>
</dbReference>
<dbReference type="CDD" id="cd00833">
    <property type="entry name" value="PKS"/>
    <property type="match status" value="1"/>
</dbReference>
<dbReference type="InterPro" id="IPR029058">
    <property type="entry name" value="AB_hydrolase_fold"/>
</dbReference>
<dbReference type="InterPro" id="IPR036291">
    <property type="entry name" value="NAD(P)-bd_dom_sf"/>
</dbReference>
<evidence type="ECO:0000256" key="2">
    <source>
        <dbReference type="ARBA" id="ARBA00022553"/>
    </source>
</evidence>
<dbReference type="Proteomes" id="UP000789595">
    <property type="component" value="Unassembled WGS sequence"/>
</dbReference>
<evidence type="ECO:0000256" key="3">
    <source>
        <dbReference type="ARBA" id="ARBA00022679"/>
    </source>
</evidence>
<dbReference type="InterPro" id="IPR045851">
    <property type="entry name" value="AMP-bd_C_sf"/>
</dbReference>
<dbReference type="Gene3D" id="3.40.50.1820">
    <property type="entry name" value="alpha/beta hydrolase"/>
    <property type="match status" value="2"/>
</dbReference>
<dbReference type="SUPFAM" id="SSF53901">
    <property type="entry name" value="Thiolase-like"/>
    <property type="match status" value="1"/>
</dbReference>
<dbReference type="Gene3D" id="3.40.50.12780">
    <property type="entry name" value="N-terminal domain of ligase-like"/>
    <property type="match status" value="1"/>
</dbReference>
<dbReference type="Pfam" id="PF00550">
    <property type="entry name" value="PP-binding"/>
    <property type="match status" value="1"/>
</dbReference>
<evidence type="ECO:0000259" key="4">
    <source>
        <dbReference type="PROSITE" id="PS50075"/>
    </source>
</evidence>
<dbReference type="Gene3D" id="1.10.1200.10">
    <property type="entry name" value="ACP-like"/>
    <property type="match status" value="1"/>
</dbReference>
<protein>
    <submittedName>
        <fullName evidence="6">Uncharacterized protein</fullName>
    </submittedName>
</protein>
<dbReference type="Pfam" id="PF22621">
    <property type="entry name" value="CurL-like_PKS_C"/>
    <property type="match status" value="1"/>
</dbReference>
<sequence>MEHPALTCFQQRGESHARLICFPHTGGGAHAYADWGQSLPGWLEVHSVAYPGRGSRLGDAFCESLEAVATECCAAIRMIADRPLFLLGHSFGALVAIEVALRLDADGLTPLRVFASSMPPPQLMRRWSLSLTAMPDAQLLTALARRGWLSAAVGEIGGPAMVKYGLPPLRVDLRLLETYQCCSTAKPMPITAIGGELDGSVSQAELDAWSMWSDSEFEVKIVRGGGHFHIETHAELMRAMISSSIERCLLSLQRSVLALSDGLVKTPESADASALVIEQLGLLSGASSSRRNAAAVISPGTREPTTSFSRIYHLVCVLAAALVGSPFYLLSETVCAVYLPASVEYVIANLAIFAARAAMVYFEVNYTRKLIADLVTASGTLCVLTQKRLSAHLPEGLAHVLLDASWETKLWALVARAALNAGAISRLLDSRVDPRSLAYCSMSSGTTGAPKAILVEHHSFMHNIRARNAVCPYDSNPTVDIEACNVFFVWEALRAPTYGRSTLVVPNDVVVDGKQLLRFLVDYRATRFMVTPSLLRNLLDQPRLDFARFVGSQLRYVLLEGELVPTTLVADFTSAFATSRTTLVNYYSTWESLDVACTTLFDPARKNRTKMWLRALPPGSAFAPVGRPLPWVCFLVRDKAFGHIVPRGVPGTIHVVAKSVARGYLGDPEKTATRFFTNPMPMLASSHDGVARATLAVPWLLDAAVRCYDTGDRGIALETGSLLLLGRADATIKIRGFKVALNYVERNIAAAPSIHACIVRPVIDQSQQPKGLVAYVTATLAFSMQHITQHLKEVLPEYAIPSHIVLLEAFPSKPGSGKVDYSRLPAPTCADRLTENVIRLAEKRDTAAEIAFRHSTLDAATGDTQDPLYDSWGRVAAGAISDAFNTVLERTVPLNSNFFELGGHSLRASKTVGLINTTLGVDLAVVDLFEAPSIVELTGLLVRRRHDMIGRASTRRSGDSDQFPFANVKAATGNVGPWQQSLFVVGAAAILPGADDLITLWHNMISSYDSLSVFTAGDLRSRDVQPSLIADSNFVPVAQMIRGALVISFDAFFWGISVREARIMDPQHRKLLEVAWHARERAGRGVRLRSNFVDATGIFDDAGVFASTGIDGYLIHHLGGAPLLDMANPGAVWLGETGSEKDYAPTRVSYQLGLTGPSVSVGSACSSSLVACALATTAIFVGDCRAALVGGASLTFPNLGYKFVDGLVHSADGRVRPLDVAASGTLFGDSVGVLCLEVDDDGNSGRPILCQLVATSVTNDGRAKAGYSAPSALAQARAITQSTRRARLTGRDVDAVELHATATKLGDAIEVSGVTRALGVREAATDAPLRLTCIKGNIGHANCAAGLTGLLKACLMLGHDTATPIAHFKAINPKIRVPTGARIVTSDLDHDIDHLGISSFGVGGTNAHVVLCAAPHVAVHAAGHYGLSRADNRDTYCNYHQSDHYVVPSAPDGENGLLAAIAYAAMRDAAAKAAASAALVVGRPLTASAKVTAAILADKVDHALAPSRPLCVAPAQRSCNRGQIATAARSESIDGVGAAENPRAPEVLLLSARTEASLRGLVAQLRDFLTELPPESSLEDVSFTLQEGRNHWPEWRVAVVAKTAAEAAQGFAKAELVAPASPVSATNGELCVAIGGFTGGQDSLTCIPFGVAFDLYETHAAFRSRIRACASILDGPLRSLPPYDTPQGRTFAPDSLLDALGYTEAARLRSTLATHGKSSVLAADLTLARPAVAEPATFALLYALGSCLAFGHGDAPAFPLSPYFAAVAGKGIGQLVALALDGAIALDDACLLALERGLHLGEYDTFETLLNLRFQDRPGLIRAPQRAPIADGVRGDGWLGLLDARDPAYWRRHAEQDHACNLGSTWTKNLEQLLSWQPAFVVAIDCVRQKDADVALNLVEMRGRQFTAPVAACITAGTRGAYAITNCLAQAWVHGVDVHWNNMRVATHGSDGARSPPQIISGIPGYIFAATPHWTNPKASCYAPVDGQCAEGGKSTSKPSKLCQLPTGRAIACLPNHSALVRKSSNSGPWTARAICAAYAGGTSSTFNTWRVLAPRWLDIIVIELAGRGTRADEASTEDDATDESELASLRISVDSLVSDGLPWVFVGLSAGALLCLELINSKSWPLLMRVVLAGRAPLHTWTGPTVLIPSEDEIKRMYAFAPQDMMVSDAFARIALPRLKADLGRDARAEYRLSCRLDSVGFLLDKPLLVLCGAHDSSFSLDVAVNWCDSTSCPDSLLIVMPGGHGFLLHAIGAVLAEVVTLLEYTRPMTALKMGRALALPPTVAYIVGWDQLHLLDYKADPPTAHVVNLRSLHREAIKHVLAATTHAGYLILDCLEPWPIDGDTEWLMREEAAAFSFVQVLKALAERAKKCVVYTVSRTSMRGALVAGTAKCAGFEVPELDCRRVYLRVSSAAVRALDEQARIRLVSFLAIAAPAGETDTILTPDDGTLTSMKWTCTGQRARAHESVVQNHASLYAHAKSVLGTSSYILITGASGGLGVALIDWLVDMAQIFASRLILVVRNGRAASRFDSWNVRPRIRVAKLLHCLDDLEAAKLPPCSTIFHLAGTLKDAMLPSLMYESFSKPIVPKAGGLISLRRLSSDSNWPVRSLVAYSSTTSLYGFGGQTNYAAANSILDAAADFGDDDNDNRGERHPSVAAIHWGLWGGAAGMAQEGTKAWDTAIKSGDQPLPTEVAFAALGAVLTSHRRGSARPAIFSVEEWSWSPWRFLAATTHLVPARARNTPQIMSAASSSPDGVRLFLEARVSDWLPDQTLEALGLDSLDLAQIRADTTQLGPKLPPLAYFADADRTLGELAVLLRDHFSLQ</sequence>
<keyword evidence="3" id="KW-0808">Transferase</keyword>
<name>A0A8J2WWN6_9STRA</name>
<dbReference type="InterPro" id="IPR057326">
    <property type="entry name" value="KR_dom"/>
</dbReference>
<evidence type="ECO:0000313" key="7">
    <source>
        <dbReference type="Proteomes" id="UP000789595"/>
    </source>
</evidence>
<dbReference type="InterPro" id="IPR036736">
    <property type="entry name" value="ACP-like_sf"/>
</dbReference>
<feature type="domain" description="Carrier" evidence="4">
    <location>
        <begin position="871"/>
        <end position="945"/>
    </location>
</feature>
<comment type="caution">
    <text evidence="6">The sequence shown here is derived from an EMBL/GenBank/DDBJ whole genome shotgun (WGS) entry which is preliminary data.</text>
</comment>
<dbReference type="GO" id="GO:0004312">
    <property type="term" value="F:fatty acid synthase activity"/>
    <property type="evidence" value="ECO:0007669"/>
    <property type="project" value="TreeGrafter"/>
</dbReference>
<dbReference type="PANTHER" id="PTHR43775">
    <property type="entry name" value="FATTY ACID SYNTHASE"/>
    <property type="match status" value="1"/>
</dbReference>
<dbReference type="PROSITE" id="PS50075">
    <property type="entry name" value="CARRIER"/>
    <property type="match status" value="1"/>
</dbReference>
<dbReference type="InterPro" id="IPR020806">
    <property type="entry name" value="PKS_PP-bd"/>
</dbReference>
<dbReference type="InterPro" id="IPR016039">
    <property type="entry name" value="Thiolase-like"/>
</dbReference>
<dbReference type="GO" id="GO:0031177">
    <property type="term" value="F:phosphopantetheine binding"/>
    <property type="evidence" value="ECO:0007669"/>
    <property type="project" value="InterPro"/>
</dbReference>
<feature type="domain" description="Ketosynthase family 3 (KS3)" evidence="5">
    <location>
        <begin position="979"/>
        <end position="1413"/>
    </location>
</feature>
<dbReference type="SUPFAM" id="SSF51735">
    <property type="entry name" value="NAD(P)-binding Rossmann-fold domains"/>
    <property type="match status" value="1"/>
</dbReference>
<dbReference type="InterPro" id="IPR014030">
    <property type="entry name" value="Ketoacyl_synth_N"/>
</dbReference>
<dbReference type="EMBL" id="CAKKNE010000002">
    <property type="protein sequence ID" value="CAH0368800.1"/>
    <property type="molecule type" value="Genomic_DNA"/>
</dbReference>
<keyword evidence="2" id="KW-0597">Phosphoprotein</keyword>
<accession>A0A8J2WWN6</accession>
<dbReference type="InterPro" id="IPR016035">
    <property type="entry name" value="Acyl_Trfase/lysoPLipase"/>
</dbReference>
<dbReference type="InterPro" id="IPR000873">
    <property type="entry name" value="AMP-dep_synth/lig_dom"/>
</dbReference>
<gene>
    <name evidence="6" type="ORF">PECAL_2P18890</name>
</gene>
<dbReference type="Gene3D" id="3.30.70.3290">
    <property type="match status" value="1"/>
</dbReference>
<keyword evidence="1" id="KW-0596">Phosphopantetheine</keyword>
<dbReference type="Gene3D" id="3.40.47.10">
    <property type="match status" value="1"/>
</dbReference>
<evidence type="ECO:0000313" key="6">
    <source>
        <dbReference type="EMBL" id="CAH0368800.1"/>
    </source>
</evidence>
<dbReference type="Pfam" id="PF02801">
    <property type="entry name" value="Ketoacyl-synt_C"/>
    <property type="match status" value="1"/>
</dbReference>
<dbReference type="PROSITE" id="PS52004">
    <property type="entry name" value="KS3_2"/>
    <property type="match status" value="1"/>
</dbReference>
<dbReference type="Gene3D" id="3.40.50.720">
    <property type="entry name" value="NAD(P)-binding Rossmann-like Domain"/>
    <property type="match status" value="1"/>
</dbReference>
<proteinExistence type="predicted"/>
<dbReference type="InterPro" id="IPR013968">
    <property type="entry name" value="PKS_KR"/>
</dbReference>
<dbReference type="PANTHER" id="PTHR43775:SF37">
    <property type="entry name" value="SI:DKEY-61P9.11"/>
    <property type="match status" value="1"/>
</dbReference>
<dbReference type="InterPro" id="IPR020841">
    <property type="entry name" value="PKS_Beta-ketoAc_synthase_dom"/>
</dbReference>
<dbReference type="InterPro" id="IPR001031">
    <property type="entry name" value="Thioesterase"/>
</dbReference>
<dbReference type="Gene3D" id="3.40.366.10">
    <property type="entry name" value="Malonyl-Coenzyme A Acyl Carrier Protein, domain 2"/>
    <property type="match status" value="1"/>
</dbReference>